<protein>
    <submittedName>
        <fullName evidence="2">Uncharacterized protein</fullName>
    </submittedName>
</protein>
<keyword evidence="1" id="KW-0812">Transmembrane</keyword>
<keyword evidence="3" id="KW-1185">Reference proteome</keyword>
<dbReference type="EMBL" id="JAZHGC010000026">
    <property type="protein sequence ID" value="MEM5289524.1"/>
    <property type="molecule type" value="Genomic_DNA"/>
</dbReference>
<organism evidence="2 3">
    <name type="scientific">Paraburkholderia sabiae</name>
    <dbReference type="NCBI Taxonomy" id="273251"/>
    <lineage>
        <taxon>Bacteria</taxon>
        <taxon>Pseudomonadati</taxon>
        <taxon>Pseudomonadota</taxon>
        <taxon>Betaproteobacteria</taxon>
        <taxon>Burkholderiales</taxon>
        <taxon>Burkholderiaceae</taxon>
        <taxon>Paraburkholderia</taxon>
    </lineage>
</organism>
<evidence type="ECO:0000256" key="1">
    <source>
        <dbReference type="SAM" id="Phobius"/>
    </source>
</evidence>
<evidence type="ECO:0000313" key="2">
    <source>
        <dbReference type="EMBL" id="MEM5289524.1"/>
    </source>
</evidence>
<comment type="caution">
    <text evidence="2">The sequence shown here is derived from an EMBL/GenBank/DDBJ whole genome shotgun (WGS) entry which is preliminary data.</text>
</comment>
<gene>
    <name evidence="2" type="ORF">V4C55_27760</name>
</gene>
<dbReference type="RefSeq" id="WP_201657623.1">
    <property type="nucleotide sequence ID" value="NZ_CAJHCS010000028.1"/>
</dbReference>
<accession>A0ABU9QJC4</accession>
<sequence>MFERFMSLSPAGRRVVISVALFAIMFVDVLLPKCDFTVGLFLVSGLGGIWAMGLMRPILLFLFFVVRAVLRYKAID</sequence>
<proteinExistence type="predicted"/>
<keyword evidence="1" id="KW-0472">Membrane</keyword>
<dbReference type="Proteomes" id="UP001494588">
    <property type="component" value="Unassembled WGS sequence"/>
</dbReference>
<evidence type="ECO:0000313" key="3">
    <source>
        <dbReference type="Proteomes" id="UP001494588"/>
    </source>
</evidence>
<reference evidence="2 3" key="1">
    <citation type="submission" date="2024-01" db="EMBL/GenBank/DDBJ databases">
        <title>The diversity of rhizobia nodulating Mimosa spp. in eleven states of Brazil covering several biomes is determined by host plant, location, and edaphic factors.</title>
        <authorList>
            <person name="Rouws L."/>
            <person name="Barauna A."/>
            <person name="Beukes C."/>
            <person name="De Faria S.M."/>
            <person name="Gross E."/>
            <person name="Dos Reis Junior F.B."/>
            <person name="Simon M."/>
            <person name="Maluk M."/>
            <person name="Odee D.W."/>
            <person name="Kenicer G."/>
            <person name="Young J.P.W."/>
            <person name="Reis V.M."/>
            <person name="Zilli J."/>
            <person name="James E.K."/>
        </authorList>
    </citation>
    <scope>NUCLEOTIDE SEQUENCE [LARGE SCALE GENOMIC DNA]</scope>
    <source>
        <strain evidence="2 3">JPY77</strain>
    </source>
</reference>
<feature type="transmembrane region" description="Helical" evidence="1">
    <location>
        <begin position="37"/>
        <end position="70"/>
    </location>
</feature>
<feature type="transmembrane region" description="Helical" evidence="1">
    <location>
        <begin position="12"/>
        <end position="31"/>
    </location>
</feature>
<keyword evidence="1" id="KW-1133">Transmembrane helix</keyword>
<name>A0ABU9QJC4_9BURK</name>